<dbReference type="SUPFAM" id="SSF75304">
    <property type="entry name" value="Amidase signature (AS) enzymes"/>
    <property type="match status" value="1"/>
</dbReference>
<accession>A0AAX3YDZ8</accession>
<evidence type="ECO:0000259" key="1">
    <source>
        <dbReference type="Pfam" id="PF01425"/>
    </source>
</evidence>
<dbReference type="InterPro" id="IPR036928">
    <property type="entry name" value="AS_sf"/>
</dbReference>
<reference evidence="2" key="1">
    <citation type="submission" date="2022-12" db="EMBL/GenBank/DDBJ databases">
        <authorList>
            <person name="Krivoruchko A.V."/>
            <person name="Elkin A."/>
        </authorList>
    </citation>
    <scope>NUCLEOTIDE SEQUENCE</scope>
    <source>
        <strain evidence="2">IEGM 249</strain>
    </source>
</reference>
<organism evidence="3 5">
    <name type="scientific">Rhodococcus opacus</name>
    <name type="common">Nocardia opaca</name>
    <dbReference type="NCBI Taxonomy" id="37919"/>
    <lineage>
        <taxon>Bacteria</taxon>
        <taxon>Bacillati</taxon>
        <taxon>Actinomycetota</taxon>
        <taxon>Actinomycetes</taxon>
        <taxon>Mycobacteriales</taxon>
        <taxon>Nocardiaceae</taxon>
        <taxon>Rhodococcus</taxon>
    </lineage>
</organism>
<dbReference type="Proteomes" id="UP001066327">
    <property type="component" value="Unassembled WGS sequence"/>
</dbReference>
<gene>
    <name evidence="2" type="ORF">O4328_24620</name>
    <name evidence="3" type="ORF">Q5707_33225</name>
</gene>
<dbReference type="InterPro" id="IPR023631">
    <property type="entry name" value="Amidase_dom"/>
</dbReference>
<dbReference type="Proteomes" id="UP001231166">
    <property type="component" value="Chromosome"/>
</dbReference>
<evidence type="ECO:0000313" key="5">
    <source>
        <dbReference type="Proteomes" id="UP001231166"/>
    </source>
</evidence>
<keyword evidence="4" id="KW-1185">Reference proteome</keyword>
<reference evidence="3" key="2">
    <citation type="submission" date="2023-07" db="EMBL/GenBank/DDBJ databases">
        <title>Genomic analysis of Rhodococcus opacus VOC-14 with glycol ethers degradation activity.</title>
        <authorList>
            <person name="Narkevich D.A."/>
            <person name="Hlushen A.M."/>
            <person name="Akhremchuk A.E."/>
            <person name="Sikolenko M.A."/>
            <person name="Valentovich L.N."/>
        </authorList>
    </citation>
    <scope>NUCLEOTIDE SEQUENCE</scope>
    <source>
        <strain evidence="3">VOC-14</strain>
    </source>
</reference>
<dbReference type="AlphaFoldDB" id="A0AAX3YDZ8"/>
<feature type="domain" description="Amidase" evidence="1">
    <location>
        <begin position="1"/>
        <end position="145"/>
    </location>
</feature>
<evidence type="ECO:0000313" key="2">
    <source>
        <dbReference type="EMBL" id="MCZ4586833.1"/>
    </source>
</evidence>
<evidence type="ECO:0000313" key="3">
    <source>
        <dbReference type="EMBL" id="WLF46694.1"/>
    </source>
</evidence>
<evidence type="ECO:0000313" key="4">
    <source>
        <dbReference type="Proteomes" id="UP001066327"/>
    </source>
</evidence>
<protein>
    <submittedName>
        <fullName evidence="3">Amidase family protein</fullName>
    </submittedName>
</protein>
<proteinExistence type="predicted"/>
<dbReference type="Pfam" id="PF01425">
    <property type="entry name" value="Amidase"/>
    <property type="match status" value="1"/>
</dbReference>
<dbReference type="RefSeq" id="WP_269591720.1">
    <property type="nucleotide sequence ID" value="NZ_CP130953.1"/>
</dbReference>
<dbReference type="EMBL" id="CP130953">
    <property type="protein sequence ID" value="WLF46694.1"/>
    <property type="molecule type" value="Genomic_DNA"/>
</dbReference>
<name>A0AAX3YDZ8_RHOOP</name>
<dbReference type="Gene3D" id="3.90.1300.10">
    <property type="entry name" value="Amidase signature (AS) domain"/>
    <property type="match status" value="1"/>
</dbReference>
<dbReference type="EMBL" id="JAPWIS010000013">
    <property type="protein sequence ID" value="MCZ4586833.1"/>
    <property type="molecule type" value="Genomic_DNA"/>
</dbReference>
<sequence length="174" mass="18514">MPASCCGLVGLKPSRGRIPCGPLVGEAGFGHIYEFALTRTIRDTAHLLDAVAAPPVGEKYTAPAQSGRYADTMRADPGRLRVALTTEPWGGSSVEMQVSAATIAAGKILEWIGHTVTETRPQFDAEDVVEASTLTAIATGAAILRSWLRRIFEFGPFTAPFNVSGIPRSACRSR</sequence>